<keyword evidence="2" id="KW-1185">Reference proteome</keyword>
<evidence type="ECO:0000313" key="1">
    <source>
        <dbReference type="EMBL" id="GAA3993192.1"/>
    </source>
</evidence>
<dbReference type="InterPro" id="IPR036188">
    <property type="entry name" value="FAD/NAD-bd_sf"/>
</dbReference>
<dbReference type="EMBL" id="BAABCQ010000099">
    <property type="protein sequence ID" value="GAA3993192.1"/>
    <property type="molecule type" value="Genomic_DNA"/>
</dbReference>
<dbReference type="Gene3D" id="3.50.50.60">
    <property type="entry name" value="FAD/NAD(P)-binding domain"/>
    <property type="match status" value="1"/>
</dbReference>
<comment type="caution">
    <text evidence="1">The sequence shown here is derived from an EMBL/GenBank/DDBJ whole genome shotgun (WGS) entry which is preliminary data.</text>
</comment>
<evidence type="ECO:0000313" key="2">
    <source>
        <dbReference type="Proteomes" id="UP001500034"/>
    </source>
</evidence>
<proteinExistence type="predicted"/>
<sequence>MPTAADYRSPAPFSGRQVVVVGAGNSAVRITTEHAEGTRVALATLGPVEFAARRALGRDLHCRDAERVARRPTAHLAFRGGPPRTGSTCVNIDTCQMRRCCRCSKPTVRVWRRAARR</sequence>
<dbReference type="SUPFAM" id="SSF51905">
    <property type="entry name" value="FAD/NAD(P)-binding domain"/>
    <property type="match status" value="1"/>
</dbReference>
<protein>
    <submittedName>
        <fullName evidence="1">Uncharacterized protein</fullName>
    </submittedName>
</protein>
<reference evidence="2" key="1">
    <citation type="journal article" date="2019" name="Int. J. Syst. Evol. Microbiol.">
        <title>The Global Catalogue of Microorganisms (GCM) 10K type strain sequencing project: providing services to taxonomists for standard genome sequencing and annotation.</title>
        <authorList>
            <consortium name="The Broad Institute Genomics Platform"/>
            <consortium name="The Broad Institute Genome Sequencing Center for Infectious Disease"/>
            <person name="Wu L."/>
            <person name="Ma J."/>
        </authorList>
    </citation>
    <scope>NUCLEOTIDE SEQUENCE [LARGE SCALE GENOMIC DNA]</scope>
    <source>
        <strain evidence="2">JCM 17027</strain>
    </source>
</reference>
<accession>A0ABP7R6V0</accession>
<organism evidence="1 2">
    <name type="scientific">Streptomyces marokkonensis</name>
    <dbReference type="NCBI Taxonomy" id="324855"/>
    <lineage>
        <taxon>Bacteria</taxon>
        <taxon>Bacillati</taxon>
        <taxon>Actinomycetota</taxon>
        <taxon>Actinomycetes</taxon>
        <taxon>Kitasatosporales</taxon>
        <taxon>Streptomycetaceae</taxon>
        <taxon>Streptomyces</taxon>
    </lineage>
</organism>
<name>A0ABP7R6V0_9ACTN</name>
<gene>
    <name evidence="1" type="ORF">GCM10022384_46110</name>
</gene>
<dbReference type="Proteomes" id="UP001500034">
    <property type="component" value="Unassembled WGS sequence"/>
</dbReference>